<accession>A0ABQ5XI25</accession>
<comment type="caution">
    <text evidence="1">The sequence shown here is derived from an EMBL/GenBank/DDBJ whole genome shotgun (WGS) entry which is preliminary data.</text>
</comment>
<name>A0ABQ5XI25_9GAMM</name>
<reference evidence="2" key="1">
    <citation type="journal article" date="2019" name="Int. J. Syst. Evol. Microbiol.">
        <title>The Global Catalogue of Microorganisms (GCM) 10K type strain sequencing project: providing services to taxonomists for standard genome sequencing and annotation.</title>
        <authorList>
            <consortium name="The Broad Institute Genomics Platform"/>
            <consortium name="The Broad Institute Genome Sequencing Center for Infectious Disease"/>
            <person name="Wu L."/>
            <person name="Ma J."/>
        </authorList>
    </citation>
    <scope>NUCLEOTIDE SEQUENCE [LARGE SCALE GENOMIC DNA]</scope>
    <source>
        <strain evidence="2">NBRC 111981</strain>
    </source>
</reference>
<proteinExistence type="predicted"/>
<sequence>MNSRHWFNGFDPAKPNQACARGIVPKGMGYLGINQRLLALKQLLRCIKFATLNEIQGIQMKRFGVIGAALLLGACGGQHVREPAELGALVTPGKAPWLTVTGGADKLDVRGLDHKLTLQPSPDLAAAVQSQLGTQLASSYVHDLVVTCNGLTTSLRVDQDKSPGSVSMELGLHCSLWAHGYESARDYKTQPSASVGGGAADQAYAQALPKLLADGAGDIAEQMRGDIRKIAP</sequence>
<evidence type="ECO:0000313" key="1">
    <source>
        <dbReference type="EMBL" id="GLQ90165.1"/>
    </source>
</evidence>
<gene>
    <name evidence="1" type="ORF">GCM10007898_37400</name>
</gene>
<organism evidence="1 2">
    <name type="scientific">Dyella flagellata</name>
    <dbReference type="NCBI Taxonomy" id="1867833"/>
    <lineage>
        <taxon>Bacteria</taxon>
        <taxon>Pseudomonadati</taxon>
        <taxon>Pseudomonadota</taxon>
        <taxon>Gammaproteobacteria</taxon>
        <taxon>Lysobacterales</taxon>
        <taxon>Rhodanobacteraceae</taxon>
        <taxon>Dyella</taxon>
    </lineage>
</organism>
<keyword evidence="2" id="KW-1185">Reference proteome</keyword>
<evidence type="ECO:0000313" key="2">
    <source>
        <dbReference type="Proteomes" id="UP001156627"/>
    </source>
</evidence>
<protein>
    <recommendedName>
        <fullName evidence="3">Lipoprotein</fullName>
    </recommendedName>
</protein>
<dbReference type="EMBL" id="BSOA01000048">
    <property type="protein sequence ID" value="GLQ90165.1"/>
    <property type="molecule type" value="Genomic_DNA"/>
</dbReference>
<evidence type="ECO:0008006" key="3">
    <source>
        <dbReference type="Google" id="ProtNLM"/>
    </source>
</evidence>
<dbReference type="Proteomes" id="UP001156627">
    <property type="component" value="Unassembled WGS sequence"/>
</dbReference>